<feature type="active site" description="Proton acceptor" evidence="3">
    <location>
        <position position="189"/>
    </location>
</feature>
<dbReference type="GO" id="GO:0030170">
    <property type="term" value="F:pyridoxal phosphate binding"/>
    <property type="evidence" value="ECO:0007669"/>
    <property type="project" value="TreeGrafter"/>
</dbReference>
<evidence type="ECO:0000313" key="6">
    <source>
        <dbReference type="EMBL" id="NYA71242.1"/>
    </source>
</evidence>
<name>A0A7Y8Y2J4_9FLAO</name>
<evidence type="ECO:0000256" key="3">
    <source>
        <dbReference type="PIRSR" id="PIRSR000390-1"/>
    </source>
</evidence>
<dbReference type="SUPFAM" id="SSF53383">
    <property type="entry name" value="PLP-dependent transferases"/>
    <property type="match status" value="1"/>
</dbReference>
<protein>
    <submittedName>
        <fullName evidence="6">DegT/DnrJ/EryC1/StrS family aminotransferase</fullName>
    </submittedName>
</protein>
<dbReference type="InterPro" id="IPR015421">
    <property type="entry name" value="PyrdxlP-dep_Trfase_major"/>
</dbReference>
<evidence type="ECO:0000256" key="4">
    <source>
        <dbReference type="PIRSR" id="PIRSR000390-2"/>
    </source>
</evidence>
<dbReference type="InterPro" id="IPR000653">
    <property type="entry name" value="DegT/StrS_aminotransferase"/>
</dbReference>
<dbReference type="Pfam" id="PF01041">
    <property type="entry name" value="DegT_DnrJ_EryC1"/>
    <property type="match status" value="1"/>
</dbReference>
<keyword evidence="6" id="KW-0808">Transferase</keyword>
<evidence type="ECO:0000256" key="2">
    <source>
        <dbReference type="ARBA" id="ARBA00037999"/>
    </source>
</evidence>
<reference evidence="6 7" key="1">
    <citation type="submission" date="2020-07" db="EMBL/GenBank/DDBJ databases">
        <authorList>
            <person name="Sun Q."/>
        </authorList>
    </citation>
    <scope>NUCLEOTIDE SEQUENCE [LARGE SCALE GENOMIC DNA]</scope>
    <source>
        <strain evidence="6 7">MAH-1</strain>
    </source>
</reference>
<evidence type="ECO:0000256" key="1">
    <source>
        <dbReference type="ARBA" id="ARBA00022898"/>
    </source>
</evidence>
<keyword evidence="7" id="KW-1185">Reference proteome</keyword>
<keyword evidence="6" id="KW-0032">Aminotransferase</keyword>
<accession>A0A7Y8Y2J4</accession>
<dbReference type="GO" id="GO:0008483">
    <property type="term" value="F:transaminase activity"/>
    <property type="evidence" value="ECO:0007669"/>
    <property type="project" value="UniProtKB-KW"/>
</dbReference>
<dbReference type="GO" id="GO:0000271">
    <property type="term" value="P:polysaccharide biosynthetic process"/>
    <property type="evidence" value="ECO:0007669"/>
    <property type="project" value="TreeGrafter"/>
</dbReference>
<dbReference type="PIRSF" id="PIRSF000390">
    <property type="entry name" value="PLP_StrS"/>
    <property type="match status" value="1"/>
</dbReference>
<dbReference type="Gene3D" id="3.90.1150.10">
    <property type="entry name" value="Aspartate Aminotransferase, domain 1"/>
    <property type="match status" value="1"/>
</dbReference>
<organism evidence="6 7">
    <name type="scientific">Flavobacterium agri</name>
    <dbReference type="NCBI Taxonomy" id="2743471"/>
    <lineage>
        <taxon>Bacteria</taxon>
        <taxon>Pseudomonadati</taxon>
        <taxon>Bacteroidota</taxon>
        <taxon>Flavobacteriia</taxon>
        <taxon>Flavobacteriales</taxon>
        <taxon>Flavobacteriaceae</taxon>
        <taxon>Flavobacterium</taxon>
    </lineage>
</organism>
<comment type="caution">
    <text evidence="6">The sequence shown here is derived from an EMBL/GenBank/DDBJ whole genome shotgun (WGS) entry which is preliminary data.</text>
</comment>
<dbReference type="AlphaFoldDB" id="A0A7Y8Y2J4"/>
<gene>
    <name evidence="6" type="ORF">HZF10_09950</name>
</gene>
<dbReference type="Proteomes" id="UP000535020">
    <property type="component" value="Unassembled WGS sequence"/>
</dbReference>
<evidence type="ECO:0000256" key="5">
    <source>
        <dbReference type="RuleBase" id="RU004508"/>
    </source>
</evidence>
<dbReference type="RefSeq" id="WP_176006039.1">
    <property type="nucleotide sequence ID" value="NZ_JABWMI010000010.1"/>
</dbReference>
<dbReference type="CDD" id="cd00616">
    <property type="entry name" value="AHBA_syn"/>
    <property type="match status" value="1"/>
</dbReference>
<proteinExistence type="inferred from homology"/>
<comment type="similarity">
    <text evidence="2 5">Belongs to the DegT/DnrJ/EryC1 family.</text>
</comment>
<evidence type="ECO:0000313" key="7">
    <source>
        <dbReference type="Proteomes" id="UP000535020"/>
    </source>
</evidence>
<dbReference type="Gene3D" id="3.40.640.10">
    <property type="entry name" value="Type I PLP-dependent aspartate aminotransferase-like (Major domain)"/>
    <property type="match status" value="1"/>
</dbReference>
<sequence>MIKFLDLQKINAQYQAAFQQKLDAALQKGWFILGDEVKKFESDFAAYCGTEHCIGTGNGLDALVLIFKAYIELGKLNPGDEIIVPANTFIASMLAVEQAELKSVLVEPRIDTFNLDAELIKKHVTPKTKAILAVHLYGQLADMDRLSEIATKHDLLLIEDAAQAHGAHLNGRKAGSLAHAAAFSFYPAKNLGALGDAGAVTTNDDALAVIVDKLHNYGSEKKYVHALKGVNSRLDEIQAAFLNVKLANLDNENNIRQAIAKRYVSEIKNPKIVLPKYEGTDDHVFHLFVIRSQNREELKKYLSEKGIETQIHYPIAPHKQAAFAEWNSLFLPITEKIHDEVLSLPISPVMTDAEVFHVIDALNDW</sequence>
<dbReference type="InterPro" id="IPR015422">
    <property type="entry name" value="PyrdxlP-dep_Trfase_small"/>
</dbReference>
<dbReference type="PANTHER" id="PTHR30244">
    <property type="entry name" value="TRANSAMINASE"/>
    <property type="match status" value="1"/>
</dbReference>
<feature type="modified residue" description="N6-(pyridoxal phosphate)lysine" evidence="4">
    <location>
        <position position="189"/>
    </location>
</feature>
<dbReference type="PANTHER" id="PTHR30244:SF36">
    <property type="entry name" value="3-OXO-GLUCOSE-6-PHOSPHATE:GLUTAMATE AMINOTRANSFERASE"/>
    <property type="match status" value="1"/>
</dbReference>
<keyword evidence="1 4" id="KW-0663">Pyridoxal phosphate</keyword>
<dbReference type="InterPro" id="IPR015424">
    <property type="entry name" value="PyrdxlP-dep_Trfase"/>
</dbReference>
<dbReference type="EMBL" id="JACBJI010000003">
    <property type="protein sequence ID" value="NYA71242.1"/>
    <property type="molecule type" value="Genomic_DNA"/>
</dbReference>